<dbReference type="SUPFAM" id="SSF47413">
    <property type="entry name" value="lambda repressor-like DNA-binding domains"/>
    <property type="match status" value="1"/>
</dbReference>
<evidence type="ECO:0000259" key="2">
    <source>
        <dbReference type="PROSITE" id="PS50943"/>
    </source>
</evidence>
<dbReference type="PANTHER" id="PTHR38431:SF1">
    <property type="entry name" value="BLL2305 PROTEIN"/>
    <property type="match status" value="1"/>
</dbReference>
<keyword evidence="4" id="KW-1185">Reference proteome</keyword>
<dbReference type="InterPro" id="IPR001387">
    <property type="entry name" value="Cro/C1-type_HTH"/>
</dbReference>
<name>A0ABQ2RSH5_9DEIO</name>
<evidence type="ECO:0000313" key="3">
    <source>
        <dbReference type="EMBL" id="GGR60467.1"/>
    </source>
</evidence>
<dbReference type="EMBL" id="BMQM01000014">
    <property type="protein sequence ID" value="GGR60467.1"/>
    <property type="molecule type" value="Genomic_DNA"/>
</dbReference>
<reference evidence="4" key="1">
    <citation type="journal article" date="2019" name="Int. J. Syst. Evol. Microbiol.">
        <title>The Global Catalogue of Microorganisms (GCM) 10K type strain sequencing project: providing services to taxonomists for standard genome sequencing and annotation.</title>
        <authorList>
            <consortium name="The Broad Institute Genomics Platform"/>
            <consortium name="The Broad Institute Genome Sequencing Center for Infectious Disease"/>
            <person name="Wu L."/>
            <person name="Ma J."/>
        </authorList>
    </citation>
    <scope>NUCLEOTIDE SEQUENCE [LARGE SCALE GENOMIC DNA]</scope>
    <source>
        <strain evidence="4">JCM 31404</strain>
    </source>
</reference>
<dbReference type="PANTHER" id="PTHR38431">
    <property type="entry name" value="BLL2305 PROTEIN"/>
    <property type="match status" value="1"/>
</dbReference>
<evidence type="ECO:0000256" key="1">
    <source>
        <dbReference type="SAM" id="MobiDB-lite"/>
    </source>
</evidence>
<dbReference type="RefSeq" id="WP_189065124.1">
    <property type="nucleotide sequence ID" value="NZ_BMQM01000014.1"/>
</dbReference>
<gene>
    <name evidence="3" type="ORF">GCM10008959_22960</name>
</gene>
<sequence>MTAEALPTLEPRVRERREALGLRASDVARQVGITRQALHRIESGASLPGTLLAFTLARALTCRVDDLFTLRAPGPDPLLSARSPAPLPAGTRVALASLPPPTLPPPTLPPSDRLHSDRLHPDPLAPDLLAVDLRGDTHGTPGGFHVPADGVVQAAAPGGRVTVRPLRPVPDALTLAARTAVLVGCDPALDLLVTHAARQPGGTRVILRSAPSLAALRGVARGEAHAAGIHLWDARSGTSNLPFTQAELGAAQLFTLWTWEQGLLLAPGNPLGVRGPADLTRPGVRLLTRERGAGSRLLLSDWLRRAGLPDPDGWQDSLPTARSPLEAAARVASGQADAAPGPRSAAQAAGLDFLPLQPERFDLVVPDGHAGHPAILALLAAARSDAFRADLSALGGYDPAQSGEPWQRSLPAPAPTDPPGPPNGRHSLNDELNDELNGEAHA</sequence>
<dbReference type="CDD" id="cd00093">
    <property type="entry name" value="HTH_XRE"/>
    <property type="match status" value="1"/>
</dbReference>
<dbReference type="Pfam" id="PF12727">
    <property type="entry name" value="PBP_like"/>
    <property type="match status" value="1"/>
</dbReference>
<feature type="compositionally biased region" description="Pro residues" evidence="1">
    <location>
        <begin position="412"/>
        <end position="422"/>
    </location>
</feature>
<dbReference type="InterPro" id="IPR024370">
    <property type="entry name" value="PBP_domain"/>
</dbReference>
<dbReference type="Pfam" id="PF01381">
    <property type="entry name" value="HTH_3"/>
    <property type="match status" value="1"/>
</dbReference>
<proteinExistence type="predicted"/>
<feature type="region of interest" description="Disordered" evidence="1">
    <location>
        <begin position="397"/>
        <end position="442"/>
    </location>
</feature>
<accession>A0ABQ2RSH5</accession>
<dbReference type="InterPro" id="IPR010982">
    <property type="entry name" value="Lambda_DNA-bd_dom_sf"/>
</dbReference>
<dbReference type="Gene3D" id="1.10.260.40">
    <property type="entry name" value="lambda repressor-like DNA-binding domains"/>
    <property type="match status" value="1"/>
</dbReference>
<dbReference type="Proteomes" id="UP000634308">
    <property type="component" value="Unassembled WGS sequence"/>
</dbReference>
<feature type="region of interest" description="Disordered" evidence="1">
    <location>
        <begin position="91"/>
        <end position="120"/>
    </location>
</feature>
<comment type="caution">
    <text evidence="3">The sequence shown here is derived from an EMBL/GenBank/DDBJ whole genome shotgun (WGS) entry which is preliminary data.</text>
</comment>
<feature type="compositionally biased region" description="Pro residues" evidence="1">
    <location>
        <begin position="98"/>
        <end position="109"/>
    </location>
</feature>
<organism evidence="3 4">
    <name type="scientific">Deinococcus seoulensis</name>
    <dbReference type="NCBI Taxonomy" id="1837379"/>
    <lineage>
        <taxon>Bacteria</taxon>
        <taxon>Thermotogati</taxon>
        <taxon>Deinococcota</taxon>
        <taxon>Deinococci</taxon>
        <taxon>Deinococcales</taxon>
        <taxon>Deinococcaceae</taxon>
        <taxon>Deinococcus</taxon>
    </lineage>
</organism>
<dbReference type="SUPFAM" id="SSF53850">
    <property type="entry name" value="Periplasmic binding protein-like II"/>
    <property type="match status" value="1"/>
</dbReference>
<feature type="compositionally biased region" description="Acidic residues" evidence="1">
    <location>
        <begin position="431"/>
        <end position="442"/>
    </location>
</feature>
<feature type="domain" description="HTH cro/C1-type" evidence="2">
    <location>
        <begin position="13"/>
        <end position="67"/>
    </location>
</feature>
<dbReference type="SMART" id="SM00530">
    <property type="entry name" value="HTH_XRE"/>
    <property type="match status" value="1"/>
</dbReference>
<protein>
    <recommendedName>
        <fullName evidence="2">HTH cro/C1-type domain-containing protein</fullName>
    </recommendedName>
</protein>
<evidence type="ECO:0000313" key="4">
    <source>
        <dbReference type="Proteomes" id="UP000634308"/>
    </source>
</evidence>
<dbReference type="PROSITE" id="PS50943">
    <property type="entry name" value="HTH_CROC1"/>
    <property type="match status" value="1"/>
</dbReference>